<dbReference type="SMART" id="SM00387">
    <property type="entry name" value="HATPase_c"/>
    <property type="match status" value="1"/>
</dbReference>
<dbReference type="Pfam" id="PF13424">
    <property type="entry name" value="TPR_12"/>
    <property type="match status" value="1"/>
</dbReference>
<evidence type="ECO:0000313" key="11">
    <source>
        <dbReference type="EMBL" id="TQD38622.1"/>
    </source>
</evidence>
<dbReference type="RefSeq" id="WP_141421817.1">
    <property type="nucleotide sequence ID" value="NZ_VIAR01000007.1"/>
</dbReference>
<evidence type="ECO:0000256" key="9">
    <source>
        <dbReference type="SAM" id="Phobius"/>
    </source>
</evidence>
<dbReference type="InterPro" id="IPR019734">
    <property type="entry name" value="TPR_rpt"/>
</dbReference>
<dbReference type="EC" id="2.7.13.3" evidence="2"/>
<dbReference type="Pfam" id="PF13432">
    <property type="entry name" value="TPR_16"/>
    <property type="match status" value="1"/>
</dbReference>
<dbReference type="SMART" id="SM00388">
    <property type="entry name" value="HisKA"/>
    <property type="match status" value="1"/>
</dbReference>
<keyword evidence="6" id="KW-0902">Two-component regulatory system</keyword>
<dbReference type="SUPFAM" id="SSF47384">
    <property type="entry name" value="Homodimeric domain of signal transducing histidine kinase"/>
    <property type="match status" value="1"/>
</dbReference>
<dbReference type="InterPro" id="IPR050351">
    <property type="entry name" value="BphY/WalK/GraS-like"/>
</dbReference>
<feature type="domain" description="Histidine kinase" evidence="10">
    <location>
        <begin position="389"/>
        <end position="608"/>
    </location>
</feature>
<gene>
    <name evidence="11" type="ORF">FKR84_08200</name>
</gene>
<dbReference type="PANTHER" id="PTHR45453">
    <property type="entry name" value="PHOSPHATE REGULON SENSOR PROTEIN PHOR"/>
    <property type="match status" value="1"/>
</dbReference>
<feature type="transmembrane region" description="Helical" evidence="9">
    <location>
        <begin position="336"/>
        <end position="353"/>
    </location>
</feature>
<feature type="repeat" description="TPR" evidence="7">
    <location>
        <begin position="111"/>
        <end position="144"/>
    </location>
</feature>
<dbReference type="PROSITE" id="PS50109">
    <property type="entry name" value="HIS_KIN"/>
    <property type="match status" value="1"/>
</dbReference>
<protein>
    <recommendedName>
        <fullName evidence="2">histidine kinase</fullName>
        <ecNumber evidence="2">2.7.13.3</ecNumber>
    </recommendedName>
</protein>
<dbReference type="GO" id="GO:0016036">
    <property type="term" value="P:cellular response to phosphate starvation"/>
    <property type="evidence" value="ECO:0007669"/>
    <property type="project" value="TreeGrafter"/>
</dbReference>
<name>A0A507ZYE8_9FLAO</name>
<dbReference type="GO" id="GO:0000155">
    <property type="term" value="F:phosphorelay sensor kinase activity"/>
    <property type="evidence" value="ECO:0007669"/>
    <property type="project" value="InterPro"/>
</dbReference>
<keyword evidence="8" id="KW-0175">Coiled coil</keyword>
<evidence type="ECO:0000256" key="8">
    <source>
        <dbReference type="SAM" id="Coils"/>
    </source>
</evidence>
<dbReference type="SUPFAM" id="SSF48452">
    <property type="entry name" value="TPR-like"/>
    <property type="match status" value="2"/>
</dbReference>
<evidence type="ECO:0000256" key="3">
    <source>
        <dbReference type="ARBA" id="ARBA00022553"/>
    </source>
</evidence>
<evidence type="ECO:0000259" key="10">
    <source>
        <dbReference type="PROSITE" id="PS50109"/>
    </source>
</evidence>
<evidence type="ECO:0000256" key="1">
    <source>
        <dbReference type="ARBA" id="ARBA00000085"/>
    </source>
</evidence>
<keyword evidence="4" id="KW-0808">Transferase</keyword>
<evidence type="ECO:0000256" key="7">
    <source>
        <dbReference type="PROSITE-ProRule" id="PRU00339"/>
    </source>
</evidence>
<dbReference type="Pfam" id="PF02518">
    <property type="entry name" value="HATPase_c"/>
    <property type="match status" value="1"/>
</dbReference>
<keyword evidence="9" id="KW-0812">Transmembrane</keyword>
<keyword evidence="3" id="KW-0597">Phosphoprotein</keyword>
<evidence type="ECO:0000313" key="12">
    <source>
        <dbReference type="Proteomes" id="UP000317169"/>
    </source>
</evidence>
<dbReference type="InterPro" id="IPR003594">
    <property type="entry name" value="HATPase_dom"/>
</dbReference>
<dbReference type="InterPro" id="IPR036890">
    <property type="entry name" value="HATPase_C_sf"/>
</dbReference>
<keyword evidence="9" id="KW-0472">Membrane</keyword>
<organism evidence="11 12">
    <name type="scientific">Haloflavibacter putidus</name>
    <dbReference type="NCBI Taxonomy" id="2576776"/>
    <lineage>
        <taxon>Bacteria</taxon>
        <taxon>Pseudomonadati</taxon>
        <taxon>Bacteroidota</taxon>
        <taxon>Flavobacteriia</taxon>
        <taxon>Flavobacteriales</taxon>
        <taxon>Flavobacteriaceae</taxon>
        <taxon>Haloflavibacter</taxon>
    </lineage>
</organism>
<evidence type="ECO:0000256" key="6">
    <source>
        <dbReference type="ARBA" id="ARBA00023012"/>
    </source>
</evidence>
<dbReference type="InterPro" id="IPR003661">
    <property type="entry name" value="HisK_dim/P_dom"/>
</dbReference>
<dbReference type="SMART" id="SM00028">
    <property type="entry name" value="TPR"/>
    <property type="match status" value="5"/>
</dbReference>
<comment type="caution">
    <text evidence="11">The sequence shown here is derived from an EMBL/GenBank/DDBJ whole genome shotgun (WGS) entry which is preliminary data.</text>
</comment>
<sequence>MVIEAKFWVKFAVISFFLFQNLQIWCQAKDSSFYYVAKSTKLYKESPQKALVYLQKAEELLKQYPNDSLEAMTLKNYAAIYYVKGQYAKSFKFSEKALEKFRVIDDLYNISLAYNGLGLVQQALGRHGQAIDYFIQAQNVQPEEKAVFSLNLGISYFYLNDFENAKTHYLKAQENITDKANHIYINTLSRLAQLEYKAGNFWKAEKEYLAVLKDTNTTNWEKAFVSFGLAEVYLAQEKLDSAIEYASKAKELSASMQATWDLKRSTEILARAQRKKGNFVEAFENLDQYIQLKDSLFNKEQAEIVGLLQLNLKESENKLLQQKNELAQEQLHFKNIVIFFGVILFGTVLVFLYKYRKISKEREGLIAELSSKNDKLSAIDSNRNKLFSIVSHDVRSPIASMTQLMDEAILTNLSAEEREETFKLMRLQLNETSRMLNNLLVWANNQIKGKIEPQMKKIDVVQEMQAILKVYQIPINYKNIHLKHNIPVTPVTIKADVAQLHVVFHNLLSNALKYTSKNKATIVDYAVENNKVIIAISNEGSVITQETKKIILAKEQDFAVELAVNDESGFGLGFQLVRKYLAINNAEIKIEGIANYGTVVKLIFDQAE</sequence>
<keyword evidence="12" id="KW-1185">Reference proteome</keyword>
<proteinExistence type="predicted"/>
<dbReference type="PROSITE" id="PS50005">
    <property type="entry name" value="TPR"/>
    <property type="match status" value="1"/>
</dbReference>
<dbReference type="CDD" id="cd00082">
    <property type="entry name" value="HisKA"/>
    <property type="match status" value="1"/>
</dbReference>
<dbReference type="GO" id="GO:0005886">
    <property type="term" value="C:plasma membrane"/>
    <property type="evidence" value="ECO:0007669"/>
    <property type="project" value="TreeGrafter"/>
</dbReference>
<evidence type="ECO:0000256" key="5">
    <source>
        <dbReference type="ARBA" id="ARBA00022777"/>
    </source>
</evidence>
<keyword evidence="7" id="KW-0802">TPR repeat</keyword>
<dbReference type="InterPro" id="IPR005467">
    <property type="entry name" value="His_kinase_dom"/>
</dbReference>
<comment type="catalytic activity">
    <reaction evidence="1">
        <text>ATP + protein L-histidine = ADP + protein N-phospho-L-histidine.</text>
        <dbReference type="EC" id="2.7.13.3"/>
    </reaction>
</comment>
<dbReference type="Gene3D" id="3.30.565.10">
    <property type="entry name" value="Histidine kinase-like ATPase, C-terminal domain"/>
    <property type="match status" value="1"/>
</dbReference>
<accession>A0A507ZYE8</accession>
<dbReference type="Gene3D" id="1.10.287.130">
    <property type="match status" value="1"/>
</dbReference>
<dbReference type="InterPro" id="IPR011990">
    <property type="entry name" value="TPR-like_helical_dom_sf"/>
</dbReference>
<dbReference type="GO" id="GO:0004721">
    <property type="term" value="F:phosphoprotein phosphatase activity"/>
    <property type="evidence" value="ECO:0007669"/>
    <property type="project" value="TreeGrafter"/>
</dbReference>
<dbReference type="Pfam" id="PF13181">
    <property type="entry name" value="TPR_8"/>
    <property type="match status" value="1"/>
</dbReference>
<reference evidence="11 12" key="1">
    <citation type="submission" date="2019-06" db="EMBL/GenBank/DDBJ databases">
        <title>Flavibacter putida gen. nov., sp. nov., a novel marine bacterium of the family Flavobacteriaceae isolated from coastal seawater.</title>
        <authorList>
            <person name="Feng X."/>
        </authorList>
    </citation>
    <scope>NUCLEOTIDE SEQUENCE [LARGE SCALE GENOMIC DNA]</scope>
    <source>
        <strain evidence="11 12">PLHSN227</strain>
    </source>
</reference>
<dbReference type="Gene3D" id="1.25.40.10">
    <property type="entry name" value="Tetratricopeptide repeat domain"/>
    <property type="match status" value="2"/>
</dbReference>
<feature type="coiled-coil region" evidence="8">
    <location>
        <begin position="305"/>
        <end position="332"/>
    </location>
</feature>
<evidence type="ECO:0000256" key="2">
    <source>
        <dbReference type="ARBA" id="ARBA00012438"/>
    </source>
</evidence>
<evidence type="ECO:0000256" key="4">
    <source>
        <dbReference type="ARBA" id="ARBA00022679"/>
    </source>
</evidence>
<keyword evidence="9" id="KW-1133">Transmembrane helix</keyword>
<dbReference type="EMBL" id="VIAR01000007">
    <property type="protein sequence ID" value="TQD38622.1"/>
    <property type="molecule type" value="Genomic_DNA"/>
</dbReference>
<dbReference type="AlphaFoldDB" id="A0A507ZYE8"/>
<dbReference type="PANTHER" id="PTHR45453:SF1">
    <property type="entry name" value="PHOSPHATE REGULON SENSOR PROTEIN PHOR"/>
    <property type="match status" value="1"/>
</dbReference>
<dbReference type="InterPro" id="IPR036097">
    <property type="entry name" value="HisK_dim/P_sf"/>
</dbReference>
<keyword evidence="5" id="KW-0418">Kinase</keyword>
<dbReference type="Proteomes" id="UP000317169">
    <property type="component" value="Unassembled WGS sequence"/>
</dbReference>
<dbReference type="OrthoDB" id="9781208at2"/>
<dbReference type="SUPFAM" id="SSF55874">
    <property type="entry name" value="ATPase domain of HSP90 chaperone/DNA topoisomerase II/histidine kinase"/>
    <property type="match status" value="1"/>
</dbReference>